<comment type="caution">
    <text evidence="1">The sequence shown here is derived from an EMBL/GenBank/DDBJ whole genome shotgun (WGS) entry which is preliminary data.</text>
</comment>
<accession>A0A1I4E1L4</accession>
<evidence type="ECO:0000313" key="2">
    <source>
        <dbReference type="Proteomes" id="UP000199598"/>
    </source>
</evidence>
<dbReference type="RefSeq" id="WP_093522788.1">
    <property type="nucleotide sequence ID" value="NZ_FOSK01000013.1"/>
</dbReference>
<protein>
    <recommendedName>
        <fullName evidence="3">Phage regulatory protein CII (CP76)</fullName>
    </recommendedName>
</protein>
<organism evidence="1 2">
    <name type="scientific">Pseudovibrio ascidiaceicola</name>
    <dbReference type="NCBI Taxonomy" id="285279"/>
    <lineage>
        <taxon>Bacteria</taxon>
        <taxon>Pseudomonadati</taxon>
        <taxon>Pseudomonadota</taxon>
        <taxon>Alphaproteobacteria</taxon>
        <taxon>Hyphomicrobiales</taxon>
        <taxon>Stappiaceae</taxon>
        <taxon>Pseudovibrio</taxon>
    </lineage>
</organism>
<evidence type="ECO:0000313" key="1">
    <source>
        <dbReference type="EMBL" id="SFK99714.1"/>
    </source>
</evidence>
<reference evidence="1 2" key="1">
    <citation type="submission" date="2016-10" db="EMBL/GenBank/DDBJ databases">
        <authorList>
            <person name="Varghese N."/>
            <person name="Submissions S."/>
        </authorList>
    </citation>
    <scope>NUCLEOTIDE SEQUENCE [LARGE SCALE GENOMIC DNA]</scope>
    <source>
        <strain evidence="1 2">DSM 16392</strain>
    </source>
</reference>
<sequence length="161" mass="17877">MNAPRTSDQFNNWICTQIKNLVTAFGVESSAEVLGHSSGTIRKTYQVNEARSLTLKDTLYLEREMAAIGLEPSLSKAHLEACGYEVRKKAEGVAKLDPAAAAMNVVPVHCDSMKEIVQAAEDGEISPKEHERIKKSFEQIKELMRNYDASYNASQRQMAAE</sequence>
<dbReference type="EMBL" id="FOSK01000013">
    <property type="protein sequence ID" value="SFK99714.1"/>
    <property type="molecule type" value="Genomic_DNA"/>
</dbReference>
<dbReference type="Proteomes" id="UP000199598">
    <property type="component" value="Unassembled WGS sequence"/>
</dbReference>
<proteinExistence type="predicted"/>
<gene>
    <name evidence="1" type="ORF">SAMN04488518_113139</name>
</gene>
<evidence type="ECO:0008006" key="3">
    <source>
        <dbReference type="Google" id="ProtNLM"/>
    </source>
</evidence>
<name>A0A1I4E1L4_9HYPH</name>
<keyword evidence="2" id="KW-1185">Reference proteome</keyword>